<comment type="caution">
    <text evidence="1">The sequence shown here is derived from an EMBL/GenBank/DDBJ whole genome shotgun (WGS) entry which is preliminary data.</text>
</comment>
<dbReference type="Proteomes" id="UP001232148">
    <property type="component" value="Unassembled WGS sequence"/>
</dbReference>
<accession>A0AAD9M154</accession>
<evidence type="ECO:0000313" key="2">
    <source>
        <dbReference type="Proteomes" id="UP001232148"/>
    </source>
</evidence>
<protein>
    <submittedName>
        <fullName evidence="1">Uncharacterized protein</fullName>
    </submittedName>
</protein>
<organism evidence="1 2">
    <name type="scientific">Colletotrichum zoysiae</name>
    <dbReference type="NCBI Taxonomy" id="1216348"/>
    <lineage>
        <taxon>Eukaryota</taxon>
        <taxon>Fungi</taxon>
        <taxon>Dikarya</taxon>
        <taxon>Ascomycota</taxon>
        <taxon>Pezizomycotina</taxon>
        <taxon>Sordariomycetes</taxon>
        <taxon>Hypocreomycetidae</taxon>
        <taxon>Glomerellales</taxon>
        <taxon>Glomerellaceae</taxon>
        <taxon>Colletotrichum</taxon>
        <taxon>Colletotrichum graminicola species complex</taxon>
    </lineage>
</organism>
<sequence length="188" mass="20764">MWYLHIRSFSPWTFIFPSIEDFLSLGGAVMDDVATGVADETREINNLLPRHAFPRHDGAFRRTLYEKPTLMALVVNGPGEHSQLGNTGELANQVRHETPVANSTGACWSSSMPQLKQTRLLLDAGGASSRQPEERQAFRCGGGHTVRVGHGTQQRQIQYTCFALGYKVVQVISVPLSGITMYAICFPD</sequence>
<keyword evidence="2" id="KW-1185">Reference proteome</keyword>
<proteinExistence type="predicted"/>
<dbReference type="AlphaFoldDB" id="A0AAD9M154"/>
<name>A0AAD9M154_9PEZI</name>
<evidence type="ECO:0000313" key="1">
    <source>
        <dbReference type="EMBL" id="KAK2030206.1"/>
    </source>
</evidence>
<dbReference type="EMBL" id="MU842854">
    <property type="protein sequence ID" value="KAK2030206.1"/>
    <property type="molecule type" value="Genomic_DNA"/>
</dbReference>
<reference evidence="1" key="1">
    <citation type="submission" date="2021-06" db="EMBL/GenBank/DDBJ databases">
        <title>Comparative genomics, transcriptomics and evolutionary studies reveal genomic signatures of adaptation to plant cell wall in hemibiotrophic fungi.</title>
        <authorList>
            <consortium name="DOE Joint Genome Institute"/>
            <person name="Baroncelli R."/>
            <person name="Diaz J.F."/>
            <person name="Benocci T."/>
            <person name="Peng M."/>
            <person name="Battaglia E."/>
            <person name="Haridas S."/>
            <person name="Andreopoulos W."/>
            <person name="Labutti K."/>
            <person name="Pangilinan J."/>
            <person name="Floch G.L."/>
            <person name="Makela M.R."/>
            <person name="Henrissat B."/>
            <person name="Grigoriev I.V."/>
            <person name="Crouch J.A."/>
            <person name="De Vries R.P."/>
            <person name="Sukno S.A."/>
            <person name="Thon M.R."/>
        </authorList>
    </citation>
    <scope>NUCLEOTIDE SEQUENCE</scope>
    <source>
        <strain evidence="1">MAFF235873</strain>
    </source>
</reference>
<gene>
    <name evidence="1" type="ORF">LX32DRAFT_333918</name>
</gene>